<accession>A0ABZ0N6E9</accession>
<gene>
    <name evidence="1" type="ORF">RHO25_000037</name>
</gene>
<dbReference type="RefSeq" id="XP_065458044.1">
    <property type="nucleotide sequence ID" value="XM_065601972.1"/>
</dbReference>
<protein>
    <submittedName>
        <fullName evidence="1">Uncharacterized protein</fullName>
    </submittedName>
</protein>
<name>A0ABZ0N6E9_CERBT</name>
<sequence length="83" mass="9280">MNMLTALHAVEHDDFAVIAISPGWLKIDLARPDADLHVEVGVASVLDKILEADKSESGKFYTIRVTGWDDNKMGPYDGRRLPW</sequence>
<dbReference type="SUPFAM" id="SSF51735">
    <property type="entry name" value="NAD(P)-binding Rossmann-fold domains"/>
    <property type="match status" value="1"/>
</dbReference>
<keyword evidence="2" id="KW-1185">Reference proteome</keyword>
<proteinExistence type="predicted"/>
<reference evidence="1 2" key="1">
    <citation type="submission" date="2023-09" db="EMBL/GenBank/DDBJ databases">
        <title>Complete-Gapless Cercospora beticola genome.</title>
        <authorList>
            <person name="Wyatt N.A."/>
            <person name="Spanner R.E."/>
            <person name="Bolton M.D."/>
        </authorList>
    </citation>
    <scope>NUCLEOTIDE SEQUENCE [LARGE SCALE GENOMIC DNA]</scope>
    <source>
        <strain evidence="1">Cb09-40</strain>
    </source>
</reference>
<dbReference type="Gene3D" id="3.40.50.720">
    <property type="entry name" value="NAD(P)-binding Rossmann-like Domain"/>
    <property type="match status" value="1"/>
</dbReference>
<dbReference type="EMBL" id="CP134184">
    <property type="protein sequence ID" value="WPA95438.1"/>
    <property type="molecule type" value="Genomic_DNA"/>
</dbReference>
<dbReference type="GeneID" id="90643666"/>
<evidence type="ECO:0000313" key="2">
    <source>
        <dbReference type="Proteomes" id="UP001302367"/>
    </source>
</evidence>
<evidence type="ECO:0000313" key="1">
    <source>
        <dbReference type="EMBL" id="WPA95438.1"/>
    </source>
</evidence>
<organism evidence="1 2">
    <name type="scientific">Cercospora beticola</name>
    <name type="common">Sugarbeet leaf spot fungus</name>
    <dbReference type="NCBI Taxonomy" id="122368"/>
    <lineage>
        <taxon>Eukaryota</taxon>
        <taxon>Fungi</taxon>
        <taxon>Dikarya</taxon>
        <taxon>Ascomycota</taxon>
        <taxon>Pezizomycotina</taxon>
        <taxon>Dothideomycetes</taxon>
        <taxon>Dothideomycetidae</taxon>
        <taxon>Mycosphaerellales</taxon>
        <taxon>Mycosphaerellaceae</taxon>
        <taxon>Cercospora</taxon>
    </lineage>
</organism>
<dbReference type="InterPro" id="IPR036291">
    <property type="entry name" value="NAD(P)-bd_dom_sf"/>
</dbReference>
<dbReference type="Proteomes" id="UP001302367">
    <property type="component" value="Chromosome 1"/>
</dbReference>